<proteinExistence type="predicted"/>
<dbReference type="PANTHER" id="PTHR37984">
    <property type="entry name" value="PROTEIN CBG26694"/>
    <property type="match status" value="1"/>
</dbReference>
<sequence>MQPLDWSLPFEIMCDASDFAVGAVFGKRNDKKVHAIYYASRTLDEAQVNYATTEKELLAVVFAIDKLIPTWWEASRYVDFVNNLAVEVLPSDWNFQQKKIFFSDPKHYYWGEPLLFKRGVDGVFRRCVPIEEMESITFHCHSSANEGHAVDYTSKWIKVVAARTNDAKVVIKLFKKVIFLSFGVPRVVISDGGSYFIAKQFEGLLKKYGVKHKIATTYQPQTSRHVEVSNREIRSILEKTVSALRKDWSVKLDDALWAYFTTYKTPIGMNRYNLIYVKSCHLPVELEHKAYWAIKILNFDLKAVGEKRKLQLNELDELRLDAYENAKLYK</sequence>
<evidence type="ECO:0000313" key="3">
    <source>
        <dbReference type="Proteomes" id="UP000087171"/>
    </source>
</evidence>
<dbReference type="GO" id="GO:0015074">
    <property type="term" value="P:DNA integration"/>
    <property type="evidence" value="ECO:0007669"/>
    <property type="project" value="InterPro"/>
</dbReference>
<dbReference type="Pfam" id="PF00665">
    <property type="entry name" value="rve"/>
    <property type="match status" value="1"/>
</dbReference>
<dbReference type="Proteomes" id="UP000087171">
    <property type="component" value="Unplaced"/>
</dbReference>
<dbReference type="SUPFAM" id="SSF53098">
    <property type="entry name" value="Ribonuclease H-like"/>
    <property type="match status" value="1"/>
</dbReference>
<accession>A0A1S2Z299</accession>
<keyword evidence="3" id="KW-1185">Reference proteome</keyword>
<dbReference type="PROSITE" id="PS50994">
    <property type="entry name" value="INTEGRASE"/>
    <property type="match status" value="1"/>
</dbReference>
<name>A0A1S2Z299_CICAR</name>
<feature type="domain" description="Integrase catalytic" evidence="2">
    <location>
        <begin position="150"/>
        <end position="291"/>
    </location>
</feature>
<keyword evidence="1" id="KW-0511">Multifunctional enzyme</keyword>
<dbReference type="Pfam" id="PF17919">
    <property type="entry name" value="RT_RNaseH_2"/>
    <property type="match status" value="1"/>
</dbReference>
<dbReference type="PaxDb" id="3827-XP_004513738.1"/>
<dbReference type="Gene3D" id="3.30.420.10">
    <property type="entry name" value="Ribonuclease H-like superfamily/Ribonuclease H"/>
    <property type="match status" value="1"/>
</dbReference>
<dbReference type="InterPro" id="IPR012337">
    <property type="entry name" value="RNaseH-like_sf"/>
</dbReference>
<dbReference type="GO" id="GO:0003676">
    <property type="term" value="F:nucleic acid binding"/>
    <property type="evidence" value="ECO:0007669"/>
    <property type="project" value="InterPro"/>
</dbReference>
<dbReference type="InterPro" id="IPR036397">
    <property type="entry name" value="RNaseH_sf"/>
</dbReference>
<dbReference type="InterPro" id="IPR001584">
    <property type="entry name" value="Integrase_cat-core"/>
</dbReference>
<dbReference type="InterPro" id="IPR043502">
    <property type="entry name" value="DNA/RNA_pol_sf"/>
</dbReference>
<dbReference type="OrthoDB" id="1723222at2759"/>
<reference evidence="4" key="1">
    <citation type="submission" date="2025-08" db="UniProtKB">
        <authorList>
            <consortium name="RefSeq"/>
        </authorList>
    </citation>
    <scope>IDENTIFICATION</scope>
    <source>
        <tissue evidence="4">Etiolated seedlings</tissue>
    </source>
</reference>
<dbReference type="eggNOG" id="KOG0017">
    <property type="taxonomic scope" value="Eukaryota"/>
</dbReference>
<dbReference type="AlphaFoldDB" id="A0A1S2Z299"/>
<evidence type="ECO:0000259" key="2">
    <source>
        <dbReference type="PROSITE" id="PS50994"/>
    </source>
</evidence>
<evidence type="ECO:0000256" key="1">
    <source>
        <dbReference type="ARBA" id="ARBA00023268"/>
    </source>
</evidence>
<dbReference type="STRING" id="3827.A0A1S2Z299"/>
<dbReference type="PANTHER" id="PTHR37984:SF5">
    <property type="entry name" value="PROTEIN NYNRIN-LIKE"/>
    <property type="match status" value="1"/>
</dbReference>
<dbReference type="GO" id="GO:0016787">
    <property type="term" value="F:hydrolase activity"/>
    <property type="evidence" value="ECO:0007669"/>
    <property type="project" value="UniProtKB-KW"/>
</dbReference>
<dbReference type="RefSeq" id="XP_004513738.1">
    <property type="nucleotide sequence ID" value="XM_004513681.1"/>
</dbReference>
<dbReference type="InterPro" id="IPR050951">
    <property type="entry name" value="Retrovirus_Pol_polyprotein"/>
</dbReference>
<protein>
    <submittedName>
        <fullName evidence="4">Uncharacterized protein LOC101501569</fullName>
    </submittedName>
</protein>
<dbReference type="GO" id="GO:0003964">
    <property type="term" value="F:RNA-directed DNA polymerase activity"/>
    <property type="evidence" value="ECO:0007669"/>
    <property type="project" value="UniProtKB-KW"/>
</dbReference>
<evidence type="ECO:0000313" key="4">
    <source>
        <dbReference type="RefSeq" id="XP_004513738.1"/>
    </source>
</evidence>
<dbReference type="InterPro" id="IPR041577">
    <property type="entry name" value="RT_RNaseH_2"/>
</dbReference>
<dbReference type="GO" id="GO:0004519">
    <property type="term" value="F:endonuclease activity"/>
    <property type="evidence" value="ECO:0007669"/>
    <property type="project" value="UniProtKB-KW"/>
</dbReference>
<gene>
    <name evidence="4" type="primary">LOC101501569</name>
</gene>
<dbReference type="SUPFAM" id="SSF56672">
    <property type="entry name" value="DNA/RNA polymerases"/>
    <property type="match status" value="1"/>
</dbReference>
<organism evidence="3 4">
    <name type="scientific">Cicer arietinum</name>
    <name type="common">Chickpea</name>
    <name type="synonym">Garbanzo</name>
    <dbReference type="NCBI Taxonomy" id="3827"/>
    <lineage>
        <taxon>Eukaryota</taxon>
        <taxon>Viridiplantae</taxon>
        <taxon>Streptophyta</taxon>
        <taxon>Embryophyta</taxon>
        <taxon>Tracheophyta</taxon>
        <taxon>Spermatophyta</taxon>
        <taxon>Magnoliopsida</taxon>
        <taxon>eudicotyledons</taxon>
        <taxon>Gunneridae</taxon>
        <taxon>Pentapetalae</taxon>
        <taxon>rosids</taxon>
        <taxon>fabids</taxon>
        <taxon>Fabales</taxon>
        <taxon>Fabaceae</taxon>
        <taxon>Papilionoideae</taxon>
        <taxon>50 kb inversion clade</taxon>
        <taxon>NPAAA clade</taxon>
        <taxon>Hologalegina</taxon>
        <taxon>IRL clade</taxon>
        <taxon>Cicereae</taxon>
        <taxon>Cicer</taxon>
    </lineage>
</organism>